<dbReference type="EnsemblPlants" id="TuG1812G0600001992.01.T01">
    <property type="protein sequence ID" value="TuG1812G0600001992.01.T01.cds458030"/>
    <property type="gene ID" value="TuG1812G0600001992.01"/>
</dbReference>
<accession>A0A8R7QQY7</accession>
<sequence>MALLQNHPNDSTCMPGCRSSRVFSDAPGRLHQVPGPGPHLRFLAPCDEPPYGGLHAAPLERASDLEAYPPHMLHVPGVPHLVAEVRATQHRHPLANALRRRVPEPGHVRVPEHLL</sequence>
<reference evidence="1" key="2">
    <citation type="submission" date="2018-03" db="EMBL/GenBank/DDBJ databases">
        <title>The Triticum urartu genome reveals the dynamic nature of wheat genome evolution.</title>
        <authorList>
            <person name="Ling H."/>
            <person name="Ma B."/>
            <person name="Shi X."/>
            <person name="Liu H."/>
            <person name="Dong L."/>
            <person name="Sun H."/>
            <person name="Cao Y."/>
            <person name="Gao Q."/>
            <person name="Zheng S."/>
            <person name="Li Y."/>
            <person name="Yu Y."/>
            <person name="Du H."/>
            <person name="Qi M."/>
            <person name="Li Y."/>
            <person name="Yu H."/>
            <person name="Cui Y."/>
            <person name="Wang N."/>
            <person name="Chen C."/>
            <person name="Wu H."/>
            <person name="Zhao Y."/>
            <person name="Zhang J."/>
            <person name="Li Y."/>
            <person name="Zhou W."/>
            <person name="Zhang B."/>
            <person name="Hu W."/>
            <person name="Eijk M."/>
            <person name="Tang J."/>
            <person name="Witsenboer H."/>
            <person name="Zhao S."/>
            <person name="Li Z."/>
            <person name="Zhang A."/>
            <person name="Wang D."/>
            <person name="Liang C."/>
        </authorList>
    </citation>
    <scope>NUCLEOTIDE SEQUENCE [LARGE SCALE GENOMIC DNA]</scope>
    <source>
        <strain evidence="1">cv. G1812</strain>
    </source>
</reference>
<dbReference type="AlphaFoldDB" id="A0A8R7QQY7"/>
<evidence type="ECO:0000313" key="2">
    <source>
        <dbReference type="Proteomes" id="UP000015106"/>
    </source>
</evidence>
<keyword evidence="2" id="KW-1185">Reference proteome</keyword>
<dbReference type="Gramene" id="TuG1812G0600001992.01.T01">
    <property type="protein sequence ID" value="TuG1812G0600001992.01.T01.cds458030"/>
    <property type="gene ID" value="TuG1812G0600001992.01"/>
</dbReference>
<proteinExistence type="predicted"/>
<evidence type="ECO:0000313" key="1">
    <source>
        <dbReference type="EnsemblPlants" id="TuG1812G0600001992.01.T01.cds458030"/>
    </source>
</evidence>
<organism evidence="1 2">
    <name type="scientific">Triticum urartu</name>
    <name type="common">Red wild einkorn</name>
    <name type="synonym">Crithodium urartu</name>
    <dbReference type="NCBI Taxonomy" id="4572"/>
    <lineage>
        <taxon>Eukaryota</taxon>
        <taxon>Viridiplantae</taxon>
        <taxon>Streptophyta</taxon>
        <taxon>Embryophyta</taxon>
        <taxon>Tracheophyta</taxon>
        <taxon>Spermatophyta</taxon>
        <taxon>Magnoliopsida</taxon>
        <taxon>Liliopsida</taxon>
        <taxon>Poales</taxon>
        <taxon>Poaceae</taxon>
        <taxon>BOP clade</taxon>
        <taxon>Pooideae</taxon>
        <taxon>Triticodae</taxon>
        <taxon>Triticeae</taxon>
        <taxon>Triticinae</taxon>
        <taxon>Triticum</taxon>
    </lineage>
</organism>
<reference evidence="1" key="3">
    <citation type="submission" date="2022-06" db="UniProtKB">
        <authorList>
            <consortium name="EnsemblPlants"/>
        </authorList>
    </citation>
    <scope>IDENTIFICATION</scope>
</reference>
<name>A0A8R7QQY7_TRIUA</name>
<protein>
    <submittedName>
        <fullName evidence="1">Uncharacterized protein</fullName>
    </submittedName>
</protein>
<reference evidence="2" key="1">
    <citation type="journal article" date="2013" name="Nature">
        <title>Draft genome of the wheat A-genome progenitor Triticum urartu.</title>
        <authorList>
            <person name="Ling H.Q."/>
            <person name="Zhao S."/>
            <person name="Liu D."/>
            <person name="Wang J."/>
            <person name="Sun H."/>
            <person name="Zhang C."/>
            <person name="Fan H."/>
            <person name="Li D."/>
            <person name="Dong L."/>
            <person name="Tao Y."/>
            <person name="Gao C."/>
            <person name="Wu H."/>
            <person name="Li Y."/>
            <person name="Cui Y."/>
            <person name="Guo X."/>
            <person name="Zheng S."/>
            <person name="Wang B."/>
            <person name="Yu K."/>
            <person name="Liang Q."/>
            <person name="Yang W."/>
            <person name="Lou X."/>
            <person name="Chen J."/>
            <person name="Feng M."/>
            <person name="Jian J."/>
            <person name="Zhang X."/>
            <person name="Luo G."/>
            <person name="Jiang Y."/>
            <person name="Liu J."/>
            <person name="Wang Z."/>
            <person name="Sha Y."/>
            <person name="Zhang B."/>
            <person name="Wu H."/>
            <person name="Tang D."/>
            <person name="Shen Q."/>
            <person name="Xue P."/>
            <person name="Zou S."/>
            <person name="Wang X."/>
            <person name="Liu X."/>
            <person name="Wang F."/>
            <person name="Yang Y."/>
            <person name="An X."/>
            <person name="Dong Z."/>
            <person name="Zhang K."/>
            <person name="Zhang X."/>
            <person name="Luo M.C."/>
            <person name="Dvorak J."/>
            <person name="Tong Y."/>
            <person name="Wang J."/>
            <person name="Yang H."/>
            <person name="Li Z."/>
            <person name="Wang D."/>
            <person name="Zhang A."/>
            <person name="Wang J."/>
        </authorList>
    </citation>
    <scope>NUCLEOTIDE SEQUENCE</scope>
    <source>
        <strain evidence="2">cv. G1812</strain>
    </source>
</reference>
<dbReference type="Proteomes" id="UP000015106">
    <property type="component" value="Chromosome 6"/>
</dbReference>